<dbReference type="InterPro" id="IPR052355">
    <property type="entry name" value="CENP-V-like"/>
</dbReference>
<dbReference type="Pfam" id="PF04828">
    <property type="entry name" value="GFA"/>
    <property type="match status" value="1"/>
</dbReference>
<accession>A0ABV5ZHI4</accession>
<evidence type="ECO:0000256" key="2">
    <source>
        <dbReference type="ARBA" id="ARBA00022723"/>
    </source>
</evidence>
<dbReference type="InterPro" id="IPR011057">
    <property type="entry name" value="Mss4-like_sf"/>
</dbReference>
<gene>
    <name evidence="5" type="ORF">ACFFLH_16280</name>
</gene>
<evidence type="ECO:0000256" key="3">
    <source>
        <dbReference type="ARBA" id="ARBA00022833"/>
    </source>
</evidence>
<dbReference type="InterPro" id="IPR006913">
    <property type="entry name" value="CENP-V/GFA"/>
</dbReference>
<comment type="caution">
    <text evidence="5">The sequence shown here is derived from an EMBL/GenBank/DDBJ whole genome shotgun (WGS) entry which is preliminary data.</text>
</comment>
<proteinExistence type="inferred from homology"/>
<evidence type="ECO:0000313" key="5">
    <source>
        <dbReference type="EMBL" id="MFB9887974.1"/>
    </source>
</evidence>
<keyword evidence="2" id="KW-0479">Metal-binding</keyword>
<dbReference type="EMBL" id="JBHLZN010000007">
    <property type="protein sequence ID" value="MFB9887974.1"/>
    <property type="molecule type" value="Genomic_DNA"/>
</dbReference>
<dbReference type="Gene3D" id="2.170.150.70">
    <property type="match status" value="1"/>
</dbReference>
<dbReference type="RefSeq" id="WP_035461192.1">
    <property type="nucleotide sequence ID" value="NZ_JAUESS010000013.1"/>
</dbReference>
<dbReference type="PANTHER" id="PTHR28620">
    <property type="entry name" value="CENTROMERE PROTEIN V"/>
    <property type="match status" value="1"/>
</dbReference>
<reference evidence="5 6" key="1">
    <citation type="submission" date="2024-09" db="EMBL/GenBank/DDBJ databases">
        <authorList>
            <person name="Sun Q."/>
            <person name="Mori K."/>
        </authorList>
    </citation>
    <scope>NUCLEOTIDE SEQUENCE [LARGE SCALE GENOMIC DNA]</scope>
    <source>
        <strain evidence="5 6">ATCC 51285</strain>
    </source>
</reference>
<name>A0ABV5ZHI4_9GAMM</name>
<evidence type="ECO:0000256" key="1">
    <source>
        <dbReference type="ARBA" id="ARBA00005495"/>
    </source>
</evidence>
<evidence type="ECO:0000313" key="6">
    <source>
        <dbReference type="Proteomes" id="UP001589628"/>
    </source>
</evidence>
<dbReference type="PROSITE" id="PS51891">
    <property type="entry name" value="CENP_V_GFA"/>
    <property type="match status" value="1"/>
</dbReference>
<keyword evidence="6" id="KW-1185">Reference proteome</keyword>
<feature type="domain" description="CENP-V/GFA" evidence="4">
    <location>
        <begin position="17"/>
        <end position="133"/>
    </location>
</feature>
<dbReference type="PANTHER" id="PTHR28620:SF1">
    <property type="entry name" value="CENP-V_GFA DOMAIN-CONTAINING PROTEIN"/>
    <property type="match status" value="1"/>
</dbReference>
<protein>
    <submittedName>
        <fullName evidence="5">GFA family protein</fullName>
    </submittedName>
</protein>
<keyword evidence="3" id="KW-0862">Zinc</keyword>
<evidence type="ECO:0000259" key="4">
    <source>
        <dbReference type="PROSITE" id="PS51891"/>
    </source>
</evidence>
<sequence length="138" mass="15211">MASGITQIGSTSIQPLHPASCHCGAVRLALRLPQGIQNPRRCDCSICRRKGAIVISVPLADLTLLQGQEALSCYQFNTHTAKHYFCRHCGIYTHHQRRSNPHEYGVNLGCLEGVNPYLLGPVEVTDGIHHPSDRQESD</sequence>
<dbReference type="Proteomes" id="UP001589628">
    <property type="component" value="Unassembled WGS sequence"/>
</dbReference>
<dbReference type="SUPFAM" id="SSF51316">
    <property type="entry name" value="Mss4-like"/>
    <property type="match status" value="1"/>
</dbReference>
<organism evidence="5 6">
    <name type="scientific">Balneatrix alpica</name>
    <dbReference type="NCBI Taxonomy" id="75684"/>
    <lineage>
        <taxon>Bacteria</taxon>
        <taxon>Pseudomonadati</taxon>
        <taxon>Pseudomonadota</taxon>
        <taxon>Gammaproteobacteria</taxon>
        <taxon>Oceanospirillales</taxon>
        <taxon>Balneatrichaceae</taxon>
        <taxon>Balneatrix</taxon>
    </lineage>
</organism>
<comment type="similarity">
    <text evidence="1">Belongs to the Gfa family.</text>
</comment>